<feature type="region of interest" description="Disordered" evidence="1">
    <location>
        <begin position="1"/>
        <end position="82"/>
    </location>
</feature>
<proteinExistence type="predicted"/>
<protein>
    <submittedName>
        <fullName evidence="2">Uncharacterized protein</fullName>
    </submittedName>
</protein>
<dbReference type="AlphaFoldDB" id="A0A5D0TVK2"/>
<dbReference type="Proteomes" id="UP000322634">
    <property type="component" value="Unassembled WGS sequence"/>
</dbReference>
<dbReference type="EMBL" id="VSFF01000013">
    <property type="protein sequence ID" value="TYC09753.1"/>
    <property type="molecule type" value="Genomic_DNA"/>
</dbReference>
<keyword evidence="3" id="KW-1185">Reference proteome</keyword>
<feature type="compositionally biased region" description="Basic and acidic residues" evidence="1">
    <location>
        <begin position="69"/>
        <end position="82"/>
    </location>
</feature>
<sequence>MEHRRPVDTAPNTAGDTHVAGSATAPKPPVIEAPTAPSPPPPPAEPGPPPTPAPTPASASGPAKTPGPAEKRGSAEKRAQLLDPAEAERFRQRWHDVQAAFVDDPGEAVRRADDLASDAVDALGRAIAAHRQTLTEGRDDQGKSDTERLRLALHGYRDLLNQVIEA</sequence>
<comment type="caution">
    <text evidence="2">The sequence shown here is derived from an EMBL/GenBank/DDBJ whole genome shotgun (WGS) entry which is preliminary data.</text>
</comment>
<dbReference type="OrthoDB" id="123178at2"/>
<name>A0A5D0TVK2_9ACTN</name>
<evidence type="ECO:0000313" key="3">
    <source>
        <dbReference type="Proteomes" id="UP000322634"/>
    </source>
</evidence>
<evidence type="ECO:0000256" key="1">
    <source>
        <dbReference type="SAM" id="MobiDB-lite"/>
    </source>
</evidence>
<accession>A0A5D0TVK2</accession>
<reference evidence="2 3" key="1">
    <citation type="submission" date="2019-08" db="EMBL/GenBank/DDBJ databases">
        <title>Actinomadura sp. nov. CYP1-5 isolated from mountain soil.</title>
        <authorList>
            <person name="Songsumanus A."/>
            <person name="Kuncharoen N."/>
            <person name="Kudo T."/>
            <person name="Yuki M."/>
            <person name="Igarashi Y."/>
            <person name="Tanasupawat S."/>
        </authorList>
    </citation>
    <scope>NUCLEOTIDE SEQUENCE [LARGE SCALE GENOMIC DNA]</scope>
    <source>
        <strain evidence="2 3">GKU157</strain>
    </source>
</reference>
<feature type="compositionally biased region" description="Pro residues" evidence="1">
    <location>
        <begin position="26"/>
        <end position="55"/>
    </location>
</feature>
<dbReference type="RefSeq" id="WP_148353803.1">
    <property type="nucleotide sequence ID" value="NZ_JBHSBF010000018.1"/>
</dbReference>
<feature type="compositionally biased region" description="Low complexity" evidence="1">
    <location>
        <begin position="56"/>
        <end position="68"/>
    </location>
</feature>
<evidence type="ECO:0000313" key="2">
    <source>
        <dbReference type="EMBL" id="TYC09753.1"/>
    </source>
</evidence>
<gene>
    <name evidence="2" type="ORF">FXF65_31985</name>
</gene>
<organism evidence="2 3">
    <name type="scientific">Actinomadura syzygii</name>
    <dbReference type="NCBI Taxonomy" id="1427538"/>
    <lineage>
        <taxon>Bacteria</taxon>
        <taxon>Bacillati</taxon>
        <taxon>Actinomycetota</taxon>
        <taxon>Actinomycetes</taxon>
        <taxon>Streptosporangiales</taxon>
        <taxon>Thermomonosporaceae</taxon>
        <taxon>Actinomadura</taxon>
    </lineage>
</organism>